<dbReference type="InterPro" id="IPR036390">
    <property type="entry name" value="WH_DNA-bd_sf"/>
</dbReference>
<keyword evidence="2" id="KW-0238">DNA-binding</keyword>
<dbReference type="PANTHER" id="PTHR33204">
    <property type="entry name" value="TRANSCRIPTIONAL REGULATOR, MARR FAMILY"/>
    <property type="match status" value="1"/>
</dbReference>
<dbReference type="Proteomes" id="UP000277921">
    <property type="component" value="Unassembled WGS sequence"/>
</dbReference>
<keyword evidence="1" id="KW-0805">Transcription regulation</keyword>
<evidence type="ECO:0000313" key="5">
    <source>
        <dbReference type="EMBL" id="RQT14881.1"/>
    </source>
</evidence>
<dbReference type="Gene3D" id="1.10.10.10">
    <property type="entry name" value="Winged helix-like DNA-binding domain superfamily/Winged helix DNA-binding domain"/>
    <property type="match status" value="1"/>
</dbReference>
<dbReference type="InterPro" id="IPR036388">
    <property type="entry name" value="WH-like_DNA-bd_sf"/>
</dbReference>
<dbReference type="PROSITE" id="PS51118">
    <property type="entry name" value="HTH_HXLR"/>
    <property type="match status" value="1"/>
</dbReference>
<dbReference type="InterPro" id="IPR002577">
    <property type="entry name" value="HTH_HxlR"/>
</dbReference>
<dbReference type="RefSeq" id="WP_124579911.1">
    <property type="nucleotide sequence ID" value="NZ_QTQV01000009.1"/>
</dbReference>
<dbReference type="AlphaFoldDB" id="A0A3N8PTI6"/>
<evidence type="ECO:0000259" key="4">
    <source>
        <dbReference type="PROSITE" id="PS51118"/>
    </source>
</evidence>
<gene>
    <name evidence="5" type="ORF">DF051_17115</name>
</gene>
<name>A0A3N8PTI6_9BURK</name>
<accession>A0A3N8PTI6</accession>
<dbReference type="SUPFAM" id="SSF46785">
    <property type="entry name" value="Winged helix' DNA-binding domain"/>
    <property type="match status" value="1"/>
</dbReference>
<reference evidence="5 6" key="1">
    <citation type="submission" date="2018-08" db="EMBL/GenBank/DDBJ databases">
        <title>Comparative analysis of Burkholderia isolates from Puerto Rico.</title>
        <authorList>
            <person name="Hall C."/>
            <person name="Sahl J."/>
            <person name="Wagner D."/>
        </authorList>
    </citation>
    <scope>NUCLEOTIDE SEQUENCE [LARGE SCALE GENOMIC DNA]</scope>
    <source>
        <strain evidence="5 6">Bp9025</strain>
    </source>
</reference>
<keyword evidence="3" id="KW-0804">Transcription</keyword>
<evidence type="ECO:0000256" key="3">
    <source>
        <dbReference type="ARBA" id="ARBA00023163"/>
    </source>
</evidence>
<protein>
    <submittedName>
        <fullName evidence="5">Transcriptional regulator</fullName>
    </submittedName>
</protein>
<sequence>MHFEHLVDKWALLVVIALTGHPTRFNQLGRAIGGVFQNGLSQAPRRLERDGVVCRVVIATAPVAVEYSLTALGRTPADAITPFATWAVIHADAVSSARLRHDADSP</sequence>
<organism evidence="5 6">
    <name type="scientific">Burkholderia contaminans</name>
    <dbReference type="NCBI Taxonomy" id="488447"/>
    <lineage>
        <taxon>Bacteria</taxon>
        <taxon>Pseudomonadati</taxon>
        <taxon>Pseudomonadota</taxon>
        <taxon>Betaproteobacteria</taxon>
        <taxon>Burkholderiales</taxon>
        <taxon>Burkholderiaceae</taxon>
        <taxon>Burkholderia</taxon>
        <taxon>Burkholderia cepacia complex</taxon>
    </lineage>
</organism>
<dbReference type="PANTHER" id="PTHR33204:SF37">
    <property type="entry name" value="HTH-TYPE TRANSCRIPTIONAL REGULATOR YODB"/>
    <property type="match status" value="1"/>
</dbReference>
<dbReference type="Pfam" id="PF01638">
    <property type="entry name" value="HxlR"/>
    <property type="match status" value="1"/>
</dbReference>
<dbReference type="EMBL" id="QTQV01000009">
    <property type="protein sequence ID" value="RQT14881.1"/>
    <property type="molecule type" value="Genomic_DNA"/>
</dbReference>
<comment type="caution">
    <text evidence="5">The sequence shown here is derived from an EMBL/GenBank/DDBJ whole genome shotgun (WGS) entry which is preliminary data.</text>
</comment>
<evidence type="ECO:0000256" key="2">
    <source>
        <dbReference type="ARBA" id="ARBA00023125"/>
    </source>
</evidence>
<proteinExistence type="predicted"/>
<evidence type="ECO:0000313" key="6">
    <source>
        <dbReference type="Proteomes" id="UP000277921"/>
    </source>
</evidence>
<dbReference type="GO" id="GO:0003677">
    <property type="term" value="F:DNA binding"/>
    <property type="evidence" value="ECO:0007669"/>
    <property type="project" value="UniProtKB-KW"/>
</dbReference>
<evidence type="ECO:0000256" key="1">
    <source>
        <dbReference type="ARBA" id="ARBA00023015"/>
    </source>
</evidence>
<feature type="domain" description="HTH hxlR-type" evidence="4">
    <location>
        <begin position="1"/>
        <end position="95"/>
    </location>
</feature>